<protein>
    <submittedName>
        <fullName evidence="5">GntR family transcriptional regulator</fullName>
    </submittedName>
</protein>
<dbReference type="InterPro" id="IPR036390">
    <property type="entry name" value="WH_DNA-bd_sf"/>
</dbReference>
<evidence type="ECO:0000256" key="2">
    <source>
        <dbReference type="ARBA" id="ARBA00023125"/>
    </source>
</evidence>
<evidence type="ECO:0000313" key="5">
    <source>
        <dbReference type="EMBL" id="NKY31870.1"/>
    </source>
</evidence>
<evidence type="ECO:0000259" key="4">
    <source>
        <dbReference type="PROSITE" id="PS50949"/>
    </source>
</evidence>
<feature type="domain" description="HTH gntR-type" evidence="4">
    <location>
        <begin position="5"/>
        <end position="72"/>
    </location>
</feature>
<keyword evidence="6" id="KW-1185">Reference proteome</keyword>
<dbReference type="Pfam" id="PF00392">
    <property type="entry name" value="GntR"/>
    <property type="match status" value="1"/>
</dbReference>
<dbReference type="PANTHER" id="PTHR43537">
    <property type="entry name" value="TRANSCRIPTIONAL REGULATOR, GNTR FAMILY"/>
    <property type="match status" value="1"/>
</dbReference>
<dbReference type="EMBL" id="JAAXOO010000001">
    <property type="protein sequence ID" value="NKY31870.1"/>
    <property type="molecule type" value="Genomic_DNA"/>
</dbReference>
<dbReference type="GO" id="GO:0003677">
    <property type="term" value="F:DNA binding"/>
    <property type="evidence" value="ECO:0007669"/>
    <property type="project" value="UniProtKB-KW"/>
</dbReference>
<comment type="caution">
    <text evidence="5">The sequence shown here is derived from an EMBL/GenBank/DDBJ whole genome shotgun (WGS) entry which is preliminary data.</text>
</comment>
<dbReference type="AlphaFoldDB" id="A0A846XAN7"/>
<dbReference type="InterPro" id="IPR011711">
    <property type="entry name" value="GntR_C"/>
</dbReference>
<proteinExistence type="predicted"/>
<evidence type="ECO:0000256" key="3">
    <source>
        <dbReference type="ARBA" id="ARBA00023163"/>
    </source>
</evidence>
<dbReference type="Gene3D" id="1.10.10.10">
    <property type="entry name" value="Winged helix-like DNA-binding domain superfamily/Winged helix DNA-binding domain"/>
    <property type="match status" value="1"/>
</dbReference>
<evidence type="ECO:0000313" key="6">
    <source>
        <dbReference type="Proteomes" id="UP000565715"/>
    </source>
</evidence>
<reference evidence="5 6" key="1">
    <citation type="submission" date="2020-04" db="EMBL/GenBank/DDBJ databases">
        <title>MicrobeNet Type strains.</title>
        <authorList>
            <person name="Nicholson A.C."/>
        </authorList>
    </citation>
    <scope>NUCLEOTIDE SEQUENCE [LARGE SCALE GENOMIC DNA]</scope>
    <source>
        <strain evidence="5 6">DSM 45078</strain>
    </source>
</reference>
<dbReference type="PRINTS" id="PR00035">
    <property type="entry name" value="HTHGNTR"/>
</dbReference>
<dbReference type="GO" id="GO:0003700">
    <property type="term" value="F:DNA-binding transcription factor activity"/>
    <property type="evidence" value="ECO:0007669"/>
    <property type="project" value="InterPro"/>
</dbReference>
<keyword evidence="3" id="KW-0804">Transcription</keyword>
<dbReference type="Pfam" id="PF07729">
    <property type="entry name" value="FCD"/>
    <property type="match status" value="1"/>
</dbReference>
<keyword evidence="2" id="KW-0238">DNA-binding</keyword>
<evidence type="ECO:0000256" key="1">
    <source>
        <dbReference type="ARBA" id="ARBA00023015"/>
    </source>
</evidence>
<dbReference type="RefSeq" id="WP_068035479.1">
    <property type="nucleotide sequence ID" value="NZ_JAAXOO010000001.1"/>
</dbReference>
<dbReference type="Gene3D" id="1.20.120.530">
    <property type="entry name" value="GntR ligand-binding domain-like"/>
    <property type="match status" value="1"/>
</dbReference>
<dbReference type="InterPro" id="IPR036388">
    <property type="entry name" value="WH-like_DNA-bd_sf"/>
</dbReference>
<name>A0A846XAN7_9NOCA</name>
<dbReference type="SUPFAM" id="SSF48008">
    <property type="entry name" value="GntR ligand-binding domain-like"/>
    <property type="match status" value="1"/>
</dbReference>
<dbReference type="SMART" id="SM00895">
    <property type="entry name" value="FCD"/>
    <property type="match status" value="1"/>
</dbReference>
<dbReference type="Proteomes" id="UP000565715">
    <property type="component" value="Unassembled WGS sequence"/>
</dbReference>
<dbReference type="SMART" id="SM00345">
    <property type="entry name" value="HTH_GNTR"/>
    <property type="match status" value="1"/>
</dbReference>
<gene>
    <name evidence="5" type="ORF">HGA13_02105</name>
</gene>
<dbReference type="SUPFAM" id="SSF46785">
    <property type="entry name" value="Winged helix' DNA-binding domain"/>
    <property type="match status" value="1"/>
</dbReference>
<dbReference type="InterPro" id="IPR008920">
    <property type="entry name" value="TF_FadR/GntR_C"/>
</dbReference>
<sequence>MSQSSSASIRATDLLREKILSGQWAQGERLGEVELAEILEVSRTPVREALSRLAAQGLVEILPNRGARVATWTAEQLREIFDLRMLLEPVACGKAVGRLTSSELDELDELAHRMHELAAVPANRDFIALAELNRRFHATLIGASGSPQLQQTLASVAHISIATQNYHHYTDEALARSLAHHFEIVAALRSGNADWVESVMCSHLHNARAAMLPIPDGTAPGR</sequence>
<accession>A0A846XAN7</accession>
<dbReference type="InterPro" id="IPR000524">
    <property type="entry name" value="Tscrpt_reg_HTH_GntR"/>
</dbReference>
<organism evidence="5 6">
    <name type="scientific">Nocardia speluncae</name>
    <dbReference type="NCBI Taxonomy" id="419477"/>
    <lineage>
        <taxon>Bacteria</taxon>
        <taxon>Bacillati</taxon>
        <taxon>Actinomycetota</taxon>
        <taxon>Actinomycetes</taxon>
        <taxon>Mycobacteriales</taxon>
        <taxon>Nocardiaceae</taxon>
        <taxon>Nocardia</taxon>
    </lineage>
</organism>
<keyword evidence="1" id="KW-0805">Transcription regulation</keyword>
<dbReference type="PROSITE" id="PS50949">
    <property type="entry name" value="HTH_GNTR"/>
    <property type="match status" value="1"/>
</dbReference>
<dbReference type="PANTHER" id="PTHR43537:SF24">
    <property type="entry name" value="GLUCONATE OPERON TRANSCRIPTIONAL REPRESSOR"/>
    <property type="match status" value="1"/>
</dbReference>
<dbReference type="CDD" id="cd07377">
    <property type="entry name" value="WHTH_GntR"/>
    <property type="match status" value="1"/>
</dbReference>